<keyword evidence="4 6" id="KW-1133">Transmembrane helix</keyword>
<dbReference type="RefSeq" id="WP_353397351.1">
    <property type="nucleotide sequence ID" value="NZ_BAABWU010000002.1"/>
</dbReference>
<keyword evidence="3 6" id="KW-0812">Transmembrane</keyword>
<feature type="transmembrane region" description="Helical" evidence="6">
    <location>
        <begin position="6"/>
        <end position="25"/>
    </location>
</feature>
<feature type="transmembrane region" description="Helical" evidence="6">
    <location>
        <begin position="79"/>
        <end position="97"/>
    </location>
</feature>
<protein>
    <submittedName>
        <fullName evidence="7">Lysoplasmalogenase</fullName>
    </submittedName>
</protein>
<evidence type="ECO:0000256" key="4">
    <source>
        <dbReference type="ARBA" id="ARBA00022989"/>
    </source>
</evidence>
<dbReference type="Pfam" id="PF07947">
    <property type="entry name" value="YhhN"/>
    <property type="match status" value="1"/>
</dbReference>
<organism evidence="7 8">
    <name type="scientific">Pseudophaeobacter arcticus</name>
    <dbReference type="NCBI Taxonomy" id="385492"/>
    <lineage>
        <taxon>Bacteria</taxon>
        <taxon>Pseudomonadati</taxon>
        <taxon>Pseudomonadota</taxon>
        <taxon>Alphaproteobacteria</taxon>
        <taxon>Rhodobacterales</taxon>
        <taxon>Paracoccaceae</taxon>
        <taxon>Pseudophaeobacter</taxon>
    </lineage>
</organism>
<feature type="transmembrane region" description="Helical" evidence="6">
    <location>
        <begin position="109"/>
        <end position="131"/>
    </location>
</feature>
<comment type="caution">
    <text evidence="7">The sequence shown here is derived from an EMBL/GenBank/DDBJ whole genome shotgun (WGS) entry which is preliminary data.</text>
</comment>
<accession>A0ABQ0AHT4</accession>
<dbReference type="InterPro" id="IPR012506">
    <property type="entry name" value="TMEM86B-like"/>
</dbReference>
<proteinExistence type="inferred from homology"/>
<feature type="transmembrane region" description="Helical" evidence="6">
    <location>
        <begin position="143"/>
        <end position="161"/>
    </location>
</feature>
<evidence type="ECO:0000256" key="6">
    <source>
        <dbReference type="SAM" id="Phobius"/>
    </source>
</evidence>
<dbReference type="PANTHER" id="PTHR31885:SF6">
    <property type="entry name" value="GH04784P"/>
    <property type="match status" value="1"/>
</dbReference>
<evidence type="ECO:0000313" key="7">
    <source>
        <dbReference type="EMBL" id="GAA6195440.1"/>
    </source>
</evidence>
<sequence length="219" mass="23000">MTGTGIFTGVLEVAAVCAALGYLGFTARAPSVLRSVLKTFSVAALTIAALGQGAPLWLILGLALCALGDYFLSREGEKAFMGGVGAFALGHLAYVVLFLGHPNSDLGQIWVMPGLGLTGAIFALGLVMMPILAPRAGDLKLPVLLYVPIILSMGLAALTLTGPALVWVVPAALAFMASDVILAFETFVLPTNHPLRRYAPYLVWPLYWGAQAGFYLSFS</sequence>
<reference evidence="7 8" key="1">
    <citation type="submission" date="2024-04" db="EMBL/GenBank/DDBJ databases">
        <title>Draft genome sequence of Pseudophaeobacter arcticus NBRC 116598.</title>
        <authorList>
            <person name="Miyakawa T."/>
            <person name="Kusuya Y."/>
            <person name="Miura T."/>
        </authorList>
    </citation>
    <scope>NUCLEOTIDE SEQUENCE [LARGE SCALE GENOMIC DNA]</scope>
    <source>
        <strain evidence="7 8">SU-CL00105</strain>
    </source>
</reference>
<comment type="subcellular location">
    <subcellularLocation>
        <location evidence="1">Membrane</location>
        <topology evidence="1">Multi-pass membrane protein</topology>
    </subcellularLocation>
</comment>
<feature type="transmembrane region" description="Helical" evidence="6">
    <location>
        <begin position="167"/>
        <end position="189"/>
    </location>
</feature>
<evidence type="ECO:0000313" key="8">
    <source>
        <dbReference type="Proteomes" id="UP001441944"/>
    </source>
</evidence>
<evidence type="ECO:0000256" key="2">
    <source>
        <dbReference type="ARBA" id="ARBA00007375"/>
    </source>
</evidence>
<evidence type="ECO:0000256" key="5">
    <source>
        <dbReference type="ARBA" id="ARBA00023136"/>
    </source>
</evidence>
<comment type="similarity">
    <text evidence="2">Belongs to the TMEM86 family.</text>
</comment>
<keyword evidence="8" id="KW-1185">Reference proteome</keyword>
<gene>
    <name evidence="7" type="ORF">NBRC116598_08840</name>
</gene>
<keyword evidence="5 6" id="KW-0472">Membrane</keyword>
<evidence type="ECO:0000256" key="3">
    <source>
        <dbReference type="ARBA" id="ARBA00022692"/>
    </source>
</evidence>
<dbReference type="EMBL" id="BAABWU010000002">
    <property type="protein sequence ID" value="GAA6195440.1"/>
    <property type="molecule type" value="Genomic_DNA"/>
</dbReference>
<dbReference type="PANTHER" id="PTHR31885">
    <property type="entry name" value="GH04784P"/>
    <property type="match status" value="1"/>
</dbReference>
<evidence type="ECO:0000256" key="1">
    <source>
        <dbReference type="ARBA" id="ARBA00004141"/>
    </source>
</evidence>
<dbReference type="Proteomes" id="UP001441944">
    <property type="component" value="Unassembled WGS sequence"/>
</dbReference>
<name>A0ABQ0AHT4_9RHOB</name>